<sequence>MEVGRVHTFVVLSYTKLLFPLAILCYEFTDRCWMNRFVLHVVFAMITTGSVLAQAPASADRPAFDVTSVRPSKAGVAQRSNVPLDSGNVYSTVSADDARTAAGGYFVATHQPLWRYISFAYKLSGTQELSFRFNMFSGAPKSGAPFWVTGGFDSPPEFFDISARAPAETTIDQMRLMMQSLLAERFHLSMHTVQADAPVFALVLEKDGVTGPKLQPHPASDTCSAPVADLPPVCGVVAHVAATTPGQHYGGRGVSLSLFANSIQTMTGIAAVPRPVVDETGLKGLYDFHLTWVHDAASGDAGVVDNSANFRDALKQQLGLKLKNDRAPIQFLIVDRVERATEN</sequence>
<evidence type="ECO:0000256" key="1">
    <source>
        <dbReference type="SAM" id="Phobius"/>
    </source>
</evidence>
<reference evidence="2 3" key="1">
    <citation type="submission" date="2016-10" db="EMBL/GenBank/DDBJ databases">
        <authorList>
            <person name="de Groot N.N."/>
        </authorList>
    </citation>
    <scope>NUCLEOTIDE SEQUENCE [LARGE SCALE GENOMIC DNA]</scope>
    <source>
        <strain evidence="2 3">GAS232</strain>
    </source>
</reference>
<dbReference type="InterPro" id="IPR017801">
    <property type="entry name" value="DUF3738"/>
</dbReference>
<keyword evidence="1" id="KW-0812">Transmembrane</keyword>
<dbReference type="Pfam" id="PF12543">
    <property type="entry name" value="DUF3738"/>
    <property type="match status" value="1"/>
</dbReference>
<name>A0A1G7FEP0_9BACT</name>
<evidence type="ECO:0000313" key="2">
    <source>
        <dbReference type="EMBL" id="SDE74352.1"/>
    </source>
</evidence>
<protein>
    <submittedName>
        <fullName evidence="2">Soil-associated protein, TIGR03435 family</fullName>
    </submittedName>
</protein>
<evidence type="ECO:0000313" key="3">
    <source>
        <dbReference type="Proteomes" id="UP000182427"/>
    </source>
</evidence>
<dbReference type="AlphaFoldDB" id="A0A1G7FEP0"/>
<keyword evidence="1" id="KW-1133">Transmembrane helix</keyword>
<dbReference type="Proteomes" id="UP000182427">
    <property type="component" value="Chromosome I"/>
</dbReference>
<accession>A0A1G7FEP0</accession>
<keyword evidence="3" id="KW-1185">Reference proteome</keyword>
<dbReference type="NCBIfam" id="TIGR03435">
    <property type="entry name" value="Soli_TIGR03435"/>
    <property type="match status" value="1"/>
</dbReference>
<dbReference type="EMBL" id="LT629690">
    <property type="protein sequence ID" value="SDE74352.1"/>
    <property type="molecule type" value="Genomic_DNA"/>
</dbReference>
<feature type="transmembrane region" description="Helical" evidence="1">
    <location>
        <begin position="37"/>
        <end position="57"/>
    </location>
</feature>
<proteinExistence type="predicted"/>
<organism evidence="2 3">
    <name type="scientific">Terriglobus roseus</name>
    <dbReference type="NCBI Taxonomy" id="392734"/>
    <lineage>
        <taxon>Bacteria</taxon>
        <taxon>Pseudomonadati</taxon>
        <taxon>Acidobacteriota</taxon>
        <taxon>Terriglobia</taxon>
        <taxon>Terriglobales</taxon>
        <taxon>Acidobacteriaceae</taxon>
        <taxon>Terriglobus</taxon>
    </lineage>
</organism>
<gene>
    <name evidence="2" type="ORF">SAMN05444167_0311</name>
</gene>
<feature type="transmembrane region" description="Helical" evidence="1">
    <location>
        <begin position="6"/>
        <end position="25"/>
    </location>
</feature>
<keyword evidence="1" id="KW-0472">Membrane</keyword>
<dbReference type="OrthoDB" id="105380at2"/>